<gene>
    <name evidence="1" type="ORF">ENK44_16240</name>
</gene>
<accession>A0A7V4WWT7</accession>
<name>A0A7V4WWT7_CALAY</name>
<dbReference type="Proteomes" id="UP000885779">
    <property type="component" value="Unassembled WGS sequence"/>
</dbReference>
<dbReference type="AlphaFoldDB" id="A0A7V4WWT7"/>
<dbReference type="InterPro" id="IPR036390">
    <property type="entry name" value="WH_DNA-bd_sf"/>
</dbReference>
<sequence>MLNSLITSQTRIKLLLRFFLNPENRGYLRQLAGEFGESTNSIRVELNKLSEAKILTSSKEGRNKIYQANTRHPLFNDIRSIVLKSTGIDKVVSNILNKLGDVQLAFIRGDYAVGKDSGLIDLVIVGDSINLNEVERVRRKTENLIKRKISVLTLTVEEYRKLKENFSKEPRLILLGKSINEECINYG</sequence>
<dbReference type="SUPFAM" id="SSF46785">
    <property type="entry name" value="Winged helix' DNA-binding domain"/>
    <property type="match status" value="1"/>
</dbReference>
<protein>
    <submittedName>
        <fullName evidence="1">ArsR family transcriptional regulator</fullName>
    </submittedName>
</protein>
<evidence type="ECO:0000313" key="1">
    <source>
        <dbReference type="EMBL" id="HGY57258.1"/>
    </source>
</evidence>
<comment type="caution">
    <text evidence="1">The sequence shown here is derived from an EMBL/GenBank/DDBJ whole genome shotgun (WGS) entry which is preliminary data.</text>
</comment>
<dbReference type="InterPro" id="IPR036388">
    <property type="entry name" value="WH-like_DNA-bd_sf"/>
</dbReference>
<reference evidence="1" key="1">
    <citation type="journal article" date="2020" name="mSystems">
        <title>Genome- and Community-Level Interaction Insights into Carbon Utilization and Element Cycling Functions of Hydrothermarchaeota in Hydrothermal Sediment.</title>
        <authorList>
            <person name="Zhou Z."/>
            <person name="Liu Y."/>
            <person name="Xu W."/>
            <person name="Pan J."/>
            <person name="Luo Z.H."/>
            <person name="Li M."/>
        </authorList>
    </citation>
    <scope>NUCLEOTIDE SEQUENCE [LARGE SCALE GENOMIC DNA]</scope>
    <source>
        <strain evidence="1">HyVt-577</strain>
    </source>
</reference>
<organism evidence="1">
    <name type="scientific">Caldithrix abyssi</name>
    <dbReference type="NCBI Taxonomy" id="187145"/>
    <lineage>
        <taxon>Bacteria</taxon>
        <taxon>Pseudomonadati</taxon>
        <taxon>Calditrichota</taxon>
        <taxon>Calditrichia</taxon>
        <taxon>Calditrichales</taxon>
        <taxon>Calditrichaceae</taxon>
        <taxon>Caldithrix</taxon>
    </lineage>
</organism>
<dbReference type="Gene3D" id="1.10.10.10">
    <property type="entry name" value="Winged helix-like DNA-binding domain superfamily/Winged helix DNA-binding domain"/>
    <property type="match status" value="1"/>
</dbReference>
<proteinExistence type="predicted"/>
<dbReference type="EMBL" id="DRQG01000151">
    <property type="protein sequence ID" value="HGY57258.1"/>
    <property type="molecule type" value="Genomic_DNA"/>
</dbReference>